<reference evidence="8" key="2">
    <citation type="submission" date="2020-09" db="EMBL/GenBank/DDBJ databases">
        <authorList>
            <person name="Sun Q."/>
            <person name="Zhou Y."/>
        </authorList>
    </citation>
    <scope>NUCLEOTIDE SEQUENCE</scope>
    <source>
        <strain evidence="8">CGMCC 1.12919</strain>
    </source>
</reference>
<evidence type="ECO:0000256" key="5">
    <source>
        <dbReference type="ARBA" id="ARBA00022729"/>
    </source>
</evidence>
<dbReference type="Pfam" id="PF01297">
    <property type="entry name" value="ZnuA"/>
    <property type="match status" value="1"/>
</dbReference>
<evidence type="ECO:0000313" key="8">
    <source>
        <dbReference type="EMBL" id="GGC65908.1"/>
    </source>
</evidence>
<evidence type="ECO:0000256" key="3">
    <source>
        <dbReference type="ARBA" id="ARBA00022448"/>
    </source>
</evidence>
<comment type="subcellular location">
    <subcellularLocation>
        <location evidence="1">Cell envelope</location>
    </subcellularLocation>
</comment>
<evidence type="ECO:0000256" key="1">
    <source>
        <dbReference type="ARBA" id="ARBA00004196"/>
    </source>
</evidence>
<dbReference type="SUPFAM" id="SSF53807">
    <property type="entry name" value="Helical backbone' metal receptor"/>
    <property type="match status" value="1"/>
</dbReference>
<evidence type="ECO:0000256" key="4">
    <source>
        <dbReference type="ARBA" id="ARBA00022723"/>
    </source>
</evidence>
<keyword evidence="9" id="KW-1185">Reference proteome</keyword>
<organism evidence="8 9">
    <name type="scientific">Chelatococcus reniformis</name>
    <dbReference type="NCBI Taxonomy" id="1494448"/>
    <lineage>
        <taxon>Bacteria</taxon>
        <taxon>Pseudomonadati</taxon>
        <taxon>Pseudomonadota</taxon>
        <taxon>Alphaproteobacteria</taxon>
        <taxon>Hyphomicrobiales</taxon>
        <taxon>Chelatococcaceae</taxon>
        <taxon>Chelatococcus</taxon>
    </lineage>
</organism>
<proteinExistence type="inferred from homology"/>
<keyword evidence="3 6" id="KW-0813">Transport</keyword>
<dbReference type="GO" id="GO:0007155">
    <property type="term" value="P:cell adhesion"/>
    <property type="evidence" value="ECO:0007669"/>
    <property type="project" value="InterPro"/>
</dbReference>
<feature type="signal peptide" evidence="7">
    <location>
        <begin position="1"/>
        <end position="40"/>
    </location>
</feature>
<gene>
    <name evidence="8" type="ORF">GCM10010994_25630</name>
</gene>
<sequence length="318" mass="33108">MACISDRGRPFSRRIGATRRAVAGALALVAAALAAPAALAAEPLPVVATFSILGDLVKQVGGDRVAVEVLVGPDGDAHVFSPAPADAKRLTAAKLIVVNGLGLEGWIARLIKASGSKATVVVASQGVKTIAGEDEDHPGRAATDPHAWQNVGNTEIYVANIRDALIKVDPAGKADYDTRATAYLAELAKLDGEVKAAIAAIPPDRRRIITTHDAFGYFARAYGLEIIAPQGVSTETEASARDVARVIKQIKAQKIPAVFLENISDPRLMDRIAQETGTIVGGKLYSDALSPAGGPATTYVDMMRSNSAAFKAALAPKS</sequence>
<dbReference type="InterPro" id="IPR006128">
    <property type="entry name" value="Lipoprotein_PsaA-like"/>
</dbReference>
<dbReference type="Proteomes" id="UP000637002">
    <property type="component" value="Unassembled WGS sequence"/>
</dbReference>
<dbReference type="PRINTS" id="PR00690">
    <property type="entry name" value="ADHESNFAMILY"/>
</dbReference>
<dbReference type="GO" id="GO:0046872">
    <property type="term" value="F:metal ion binding"/>
    <property type="evidence" value="ECO:0007669"/>
    <property type="project" value="UniProtKB-KW"/>
</dbReference>
<dbReference type="PANTHER" id="PTHR42953:SF1">
    <property type="entry name" value="METAL-BINDING PROTEIN HI_0362-RELATED"/>
    <property type="match status" value="1"/>
</dbReference>
<protein>
    <submittedName>
        <fullName evidence="8">ABC transporter substrate-binding protein</fullName>
    </submittedName>
</protein>
<dbReference type="InterPro" id="IPR006127">
    <property type="entry name" value="ZnuA-like"/>
</dbReference>
<evidence type="ECO:0000256" key="6">
    <source>
        <dbReference type="RuleBase" id="RU003512"/>
    </source>
</evidence>
<evidence type="ECO:0000256" key="2">
    <source>
        <dbReference type="ARBA" id="ARBA00011028"/>
    </source>
</evidence>
<dbReference type="PRINTS" id="PR00691">
    <property type="entry name" value="ADHESINB"/>
</dbReference>
<dbReference type="Gene3D" id="3.40.50.1980">
    <property type="entry name" value="Nitrogenase molybdenum iron protein domain"/>
    <property type="match status" value="2"/>
</dbReference>
<dbReference type="GO" id="GO:0030001">
    <property type="term" value="P:metal ion transport"/>
    <property type="evidence" value="ECO:0007669"/>
    <property type="project" value="InterPro"/>
</dbReference>
<dbReference type="EMBL" id="BMGG01000004">
    <property type="protein sequence ID" value="GGC65908.1"/>
    <property type="molecule type" value="Genomic_DNA"/>
</dbReference>
<dbReference type="InterPro" id="IPR006129">
    <property type="entry name" value="AdhesinB"/>
</dbReference>
<dbReference type="GO" id="GO:0030313">
    <property type="term" value="C:cell envelope"/>
    <property type="evidence" value="ECO:0007669"/>
    <property type="project" value="UniProtKB-SubCell"/>
</dbReference>
<dbReference type="InterPro" id="IPR050492">
    <property type="entry name" value="Bact_metal-bind_prot9"/>
</dbReference>
<keyword evidence="5 7" id="KW-0732">Signal</keyword>
<evidence type="ECO:0000313" key="9">
    <source>
        <dbReference type="Proteomes" id="UP000637002"/>
    </source>
</evidence>
<accession>A0A916UAI6</accession>
<comment type="similarity">
    <text evidence="2 6">Belongs to the bacterial solute-binding protein 9 family.</text>
</comment>
<evidence type="ECO:0000256" key="7">
    <source>
        <dbReference type="SAM" id="SignalP"/>
    </source>
</evidence>
<keyword evidence="4" id="KW-0479">Metal-binding</keyword>
<feature type="chain" id="PRO_5037134710" evidence="7">
    <location>
        <begin position="41"/>
        <end position="318"/>
    </location>
</feature>
<comment type="caution">
    <text evidence="8">The sequence shown here is derived from an EMBL/GenBank/DDBJ whole genome shotgun (WGS) entry which is preliminary data.</text>
</comment>
<dbReference type="AlphaFoldDB" id="A0A916UAI6"/>
<dbReference type="PANTHER" id="PTHR42953">
    <property type="entry name" value="HIGH-AFFINITY ZINC UPTAKE SYSTEM PROTEIN ZNUA-RELATED"/>
    <property type="match status" value="1"/>
</dbReference>
<reference evidence="8" key="1">
    <citation type="journal article" date="2014" name="Int. J. Syst. Evol. Microbiol.">
        <title>Complete genome sequence of Corynebacterium casei LMG S-19264T (=DSM 44701T), isolated from a smear-ripened cheese.</title>
        <authorList>
            <consortium name="US DOE Joint Genome Institute (JGI-PGF)"/>
            <person name="Walter F."/>
            <person name="Albersmeier A."/>
            <person name="Kalinowski J."/>
            <person name="Ruckert C."/>
        </authorList>
    </citation>
    <scope>NUCLEOTIDE SEQUENCE</scope>
    <source>
        <strain evidence="8">CGMCC 1.12919</strain>
    </source>
</reference>
<dbReference type="CDD" id="cd01137">
    <property type="entry name" value="PsaA"/>
    <property type="match status" value="1"/>
</dbReference>
<name>A0A916UAI6_9HYPH</name>
<dbReference type="RefSeq" id="WP_188609550.1">
    <property type="nucleotide sequence ID" value="NZ_BMGG01000004.1"/>
</dbReference>